<dbReference type="Gene3D" id="2.80.10.50">
    <property type="match status" value="1"/>
</dbReference>
<comment type="caution">
    <text evidence="2">The sequence shown here is derived from an EMBL/GenBank/DDBJ whole genome shotgun (WGS) entry which is preliminary data.</text>
</comment>
<dbReference type="CDD" id="cd00161">
    <property type="entry name" value="beta-trefoil_Ricin-like"/>
    <property type="match status" value="1"/>
</dbReference>
<dbReference type="PROSITE" id="PS50231">
    <property type="entry name" value="RICIN_B_LECTIN"/>
    <property type="match status" value="1"/>
</dbReference>
<reference evidence="2" key="1">
    <citation type="submission" date="2023-01" db="EMBL/GenBank/DDBJ databases">
        <authorList>
            <person name="Van Ghelder C."/>
            <person name="Rancurel C."/>
        </authorList>
    </citation>
    <scope>NUCLEOTIDE SEQUENCE</scope>
    <source>
        <strain evidence="2">CNCM I-4278</strain>
    </source>
</reference>
<sequence>MPLHLPNFSVNVNVQHGGQPQQFAQPPYQQQGYAQAPPQHQAGPFDERTWYRLKNLQHPHKSLDVINDNEINSTGLLQLAQDADVSGQHWQIKAMTDGTYILRTMFLGPSRHLDVYGDKTKTPVLQPAGNYSGQKWIIAPWGDGTWHLSNTYSGSDVYLDSKKHDTKVKLKGAEGGRATQRWSIIPICGVTEDEF</sequence>
<name>A0A9W4UTB2_9PLEO</name>
<evidence type="ECO:0000313" key="3">
    <source>
        <dbReference type="Proteomes" id="UP001152607"/>
    </source>
</evidence>
<dbReference type="OrthoDB" id="9986966at2759"/>
<dbReference type="InterPro" id="IPR035992">
    <property type="entry name" value="Ricin_B-like_lectins"/>
</dbReference>
<evidence type="ECO:0008006" key="4">
    <source>
        <dbReference type="Google" id="ProtNLM"/>
    </source>
</evidence>
<proteinExistence type="predicted"/>
<feature type="region of interest" description="Disordered" evidence="1">
    <location>
        <begin position="14"/>
        <end position="41"/>
    </location>
</feature>
<evidence type="ECO:0000313" key="2">
    <source>
        <dbReference type="EMBL" id="CAI6340767.1"/>
    </source>
</evidence>
<dbReference type="Proteomes" id="UP001152607">
    <property type="component" value="Unassembled WGS sequence"/>
</dbReference>
<accession>A0A9W4UTB2</accession>
<feature type="compositionally biased region" description="Low complexity" evidence="1">
    <location>
        <begin position="15"/>
        <end position="41"/>
    </location>
</feature>
<gene>
    <name evidence="2" type="ORF">PDIGIT_LOCUS13952</name>
</gene>
<keyword evidence="3" id="KW-1185">Reference proteome</keyword>
<evidence type="ECO:0000256" key="1">
    <source>
        <dbReference type="SAM" id="MobiDB-lite"/>
    </source>
</evidence>
<organism evidence="2 3">
    <name type="scientific">Periconia digitata</name>
    <dbReference type="NCBI Taxonomy" id="1303443"/>
    <lineage>
        <taxon>Eukaryota</taxon>
        <taxon>Fungi</taxon>
        <taxon>Dikarya</taxon>
        <taxon>Ascomycota</taxon>
        <taxon>Pezizomycotina</taxon>
        <taxon>Dothideomycetes</taxon>
        <taxon>Pleosporomycetidae</taxon>
        <taxon>Pleosporales</taxon>
        <taxon>Massarineae</taxon>
        <taxon>Periconiaceae</taxon>
        <taxon>Periconia</taxon>
    </lineage>
</organism>
<protein>
    <recommendedName>
        <fullName evidence="4">Ricin B lectin domain-containing protein</fullName>
    </recommendedName>
</protein>
<dbReference type="EMBL" id="CAOQHR010000011">
    <property type="protein sequence ID" value="CAI6340767.1"/>
    <property type="molecule type" value="Genomic_DNA"/>
</dbReference>
<dbReference type="AlphaFoldDB" id="A0A9W4UTB2"/>
<dbReference type="SUPFAM" id="SSF50370">
    <property type="entry name" value="Ricin B-like lectins"/>
    <property type="match status" value="1"/>
</dbReference>